<dbReference type="Proteomes" id="UP000076205">
    <property type="component" value="Unassembled WGS sequence"/>
</dbReference>
<name>A0A2J0PXR2_9ENTR</name>
<dbReference type="Gene3D" id="1.10.10.60">
    <property type="entry name" value="Homeodomain-like"/>
    <property type="match status" value="2"/>
</dbReference>
<keyword evidence="3" id="KW-0804">Transcription</keyword>
<keyword evidence="1" id="KW-0805">Transcription regulation</keyword>
<dbReference type="STRING" id="299766.BFV68_17630"/>
<evidence type="ECO:0000259" key="4">
    <source>
        <dbReference type="PROSITE" id="PS01124"/>
    </source>
</evidence>
<dbReference type="Proteomes" id="UP000229974">
    <property type="component" value="Unassembled WGS sequence"/>
</dbReference>
<dbReference type="Gene3D" id="2.60.40.1500">
    <property type="entry name" value="Glycosyl hydrolase domain, family 39"/>
    <property type="match status" value="1"/>
</dbReference>
<dbReference type="PANTHER" id="PTHR43280:SF2">
    <property type="entry name" value="HTH-TYPE TRANSCRIPTIONAL REGULATOR EXSA"/>
    <property type="match status" value="1"/>
</dbReference>
<evidence type="ECO:0000313" key="8">
    <source>
        <dbReference type="Proteomes" id="UP000229974"/>
    </source>
</evidence>
<dbReference type="PANTHER" id="PTHR43280">
    <property type="entry name" value="ARAC-FAMILY TRANSCRIPTIONAL REGULATOR"/>
    <property type="match status" value="1"/>
</dbReference>
<evidence type="ECO:0000256" key="1">
    <source>
        <dbReference type="ARBA" id="ARBA00023015"/>
    </source>
</evidence>
<reference evidence="5 7" key="1">
    <citation type="submission" date="2016-03" db="EMBL/GenBank/DDBJ databases">
        <authorList>
            <consortium name="Pathogen Informatics"/>
        </authorList>
    </citation>
    <scope>NUCLEOTIDE SEQUENCE [LARGE SCALE GENOMIC DNA]</scope>
    <source>
        <strain evidence="7">e1424</strain>
        <strain evidence="5">E1424</strain>
    </source>
</reference>
<dbReference type="InterPro" id="IPR017853">
    <property type="entry name" value="GH"/>
</dbReference>
<keyword evidence="2" id="KW-0238">DNA-binding</keyword>
<dbReference type="SMART" id="SM00342">
    <property type="entry name" value="HTH_ARAC"/>
    <property type="match status" value="1"/>
</dbReference>
<dbReference type="PROSITE" id="PS01124">
    <property type="entry name" value="HTH_ARAC_FAMILY_2"/>
    <property type="match status" value="1"/>
</dbReference>
<evidence type="ECO:0000313" key="5">
    <source>
        <dbReference type="EMBL" id="CZX83704.1"/>
    </source>
</evidence>
<comment type="caution">
    <text evidence="6">The sequence shown here is derived from an EMBL/GenBank/DDBJ whole genome shotgun (WGS) entry which is preliminary data.</text>
</comment>
<sequence>MAQRGDKFWIEIQDIRHCVEDEGDTLTLLWVLEGRAELNTDVGHDILEANTLAIINRHRRWQFTSETANVTLRVTLSGRWVVQLCNDFFAHDYAVPAEAGGVWPQCDALRDLLRQLLVVTLINDPHRYRLEAYRWLSEILLLLTSRFQQPARMLSRELSSAHSKRIARVIERINASYSRRITLAEIAASEYVSEAWLSRLFRKEVGISFMQYITHLRLEKAADALRLTNRPLHQIALEQGFASTRMMSDRFRRVHNMSPGEFRKARRQHPEAARIRTDRREQRYPVAVDKLFSLLNEPVARGWGASPLIVHPQQEQSLDLEQLNPLSASLRRMRVVITLRELDDLLREDVRQNLEAINEAIPIEGIDIAEPFLSSRLFATGWDDPQMAGYACWYNLHQLFTWLAKKQWTVLLHTGVTTRRDLLTRFLQQSVNHFSPEITAGWHFVMHWSTQASEETREQVWLAQQKAIRTYLPQAKFGLWHRFAPVSAGVSDDTLFSSAILMQADFLACSADANELLDPAQLEATPLSSTENYPILKVRQILAALRLRKCSLPVWLLSWNTLTGNTRATNGWFFRGALLMQNLLGLSEQVWLAGFWLNSGLQGEARANNTIDTSSLALQYNHGLPRPVYWVLWLWQRLRGEVLVNDKRVLLTRHRNGYQLLLRNVVVFNPLLSSEEAFIQRFRQQYHLHLKGMRGKWRIKCHLFDQHNGALYPLLEGVGSESGPDEEMWRWIAHKARPTLSVRDERLYDGWQLSESLESNALVLYEFTPLVPRETATEEIHSPR</sequence>
<dbReference type="InterPro" id="IPR009057">
    <property type="entry name" value="Homeodomain-like_sf"/>
</dbReference>
<reference evidence="6 8" key="2">
    <citation type="journal article" date="2017" name="J. Antimicrob. Chemother.">
        <title>Characterization of the population structure, drug resistance mechanisms and plasmids of the community-associated Enterobacter cloacae complex in China.</title>
        <authorList>
            <person name="Zhou K."/>
            <person name="Yu W."/>
            <person name="Cao X."/>
            <person name="Shen P."/>
            <person name="Lu H."/>
            <person name="Luo Q."/>
            <person name="Rossen J.W.A."/>
            <person name="Xiao Y."/>
        </authorList>
    </citation>
    <scope>NUCLEOTIDE SEQUENCE [LARGE SCALE GENOMIC DNA]</scope>
    <source>
        <strain evidence="6 8">ECC904</strain>
    </source>
</reference>
<feature type="domain" description="HTH araC/xylS-type" evidence="4">
    <location>
        <begin position="167"/>
        <end position="265"/>
    </location>
</feature>
<dbReference type="EMBL" id="NEEW01000006">
    <property type="protein sequence ID" value="PJD84233.1"/>
    <property type="molecule type" value="Genomic_DNA"/>
</dbReference>
<proteinExistence type="predicted"/>
<evidence type="ECO:0000313" key="7">
    <source>
        <dbReference type="Proteomes" id="UP000076205"/>
    </source>
</evidence>
<dbReference type="KEGG" id="ehm:AB284_07890"/>
<dbReference type="GO" id="GO:0003700">
    <property type="term" value="F:DNA-binding transcription factor activity"/>
    <property type="evidence" value="ECO:0007669"/>
    <property type="project" value="InterPro"/>
</dbReference>
<accession>A0A2J0PXR2</accession>
<dbReference type="InterPro" id="IPR018060">
    <property type="entry name" value="HTH_AraC"/>
</dbReference>
<dbReference type="AlphaFoldDB" id="A0A2J0PXR2"/>
<dbReference type="OrthoDB" id="9776971at2"/>
<gene>
    <name evidence="5" type="primary">tetD_2</name>
    <name evidence="6" type="ORF">B9Q30_13835</name>
    <name evidence="5" type="ORF">SAMEA2273352_03500</name>
</gene>
<evidence type="ECO:0000256" key="2">
    <source>
        <dbReference type="ARBA" id="ARBA00023125"/>
    </source>
</evidence>
<evidence type="ECO:0000313" key="6">
    <source>
        <dbReference type="EMBL" id="PJD84233.1"/>
    </source>
</evidence>
<protein>
    <submittedName>
        <fullName evidence="6">AraC family transcriptional regulator</fullName>
    </submittedName>
    <submittedName>
        <fullName evidence="5">Beta-xylosidase</fullName>
    </submittedName>
</protein>
<dbReference type="Pfam" id="PF12833">
    <property type="entry name" value="HTH_18"/>
    <property type="match status" value="1"/>
</dbReference>
<evidence type="ECO:0000256" key="3">
    <source>
        <dbReference type="ARBA" id="ARBA00023163"/>
    </source>
</evidence>
<dbReference type="Gene3D" id="3.20.20.80">
    <property type="entry name" value="Glycosidases"/>
    <property type="match status" value="1"/>
</dbReference>
<dbReference type="SUPFAM" id="SSF51445">
    <property type="entry name" value="(Trans)glycosidases"/>
    <property type="match status" value="1"/>
</dbReference>
<organism evidence="6 8">
    <name type="scientific">Enterobacter hormaechei</name>
    <dbReference type="NCBI Taxonomy" id="158836"/>
    <lineage>
        <taxon>Bacteria</taxon>
        <taxon>Pseudomonadati</taxon>
        <taxon>Pseudomonadota</taxon>
        <taxon>Gammaproteobacteria</taxon>
        <taxon>Enterobacterales</taxon>
        <taxon>Enterobacteriaceae</taxon>
        <taxon>Enterobacter</taxon>
        <taxon>Enterobacter cloacae complex</taxon>
    </lineage>
</organism>
<dbReference type="RefSeq" id="WP_023304333.1">
    <property type="nucleotide sequence ID" value="NZ_BPUF01000006.1"/>
</dbReference>
<dbReference type="SUPFAM" id="SSF46689">
    <property type="entry name" value="Homeodomain-like"/>
    <property type="match status" value="2"/>
</dbReference>
<dbReference type="EMBL" id="FJYW01000008">
    <property type="protein sequence ID" value="CZX83704.1"/>
    <property type="molecule type" value="Genomic_DNA"/>
</dbReference>
<dbReference type="GO" id="GO:0043565">
    <property type="term" value="F:sequence-specific DNA binding"/>
    <property type="evidence" value="ECO:0007669"/>
    <property type="project" value="InterPro"/>
</dbReference>